<evidence type="ECO:0000313" key="1">
    <source>
        <dbReference type="EMBL" id="EEB20593.1"/>
    </source>
</evidence>
<dbReference type="EMBL" id="ABXY01000031">
    <property type="protein sequence ID" value="EEB20593.1"/>
    <property type="molecule type" value="Genomic_DNA"/>
</dbReference>
<gene>
    <name evidence="1" type="ORF">BIFCAT_01977</name>
</gene>
<dbReference type="Proteomes" id="UP000003882">
    <property type="component" value="Unassembled WGS sequence"/>
</dbReference>
<sequence length="44" mass="5085">MFNLTKSAEQACSPIRMLVCAEYAFGDCCVWQNDVHYWYGCSNE</sequence>
<comment type="caution">
    <text evidence="1">The sequence shown here is derived from an EMBL/GenBank/DDBJ whole genome shotgun (WGS) entry which is preliminary data.</text>
</comment>
<proteinExistence type="predicted"/>
<reference evidence="1 2" key="2">
    <citation type="submission" date="2008-10" db="EMBL/GenBank/DDBJ databases">
        <authorList>
            <person name="Fulton L."/>
            <person name="Clifton S."/>
            <person name="Fulton B."/>
            <person name="Xu J."/>
            <person name="Minx P."/>
            <person name="Pepin K.H."/>
            <person name="Johnson M."/>
            <person name="Bhonagiri V."/>
            <person name="Nash W.E."/>
            <person name="Mardis E.R."/>
            <person name="Wilson R.K."/>
        </authorList>
    </citation>
    <scope>NUCLEOTIDE SEQUENCE [LARGE SCALE GENOMIC DNA]</scope>
    <source>
        <strain evidence="1 2">DSM 16992</strain>
    </source>
</reference>
<accession>B6XXL7</accession>
<organism evidence="1 2">
    <name type="scientific">Bifidobacterium catenulatum DSM 16992 = JCM 1194 = LMG 11043</name>
    <dbReference type="NCBI Taxonomy" id="566552"/>
    <lineage>
        <taxon>Bacteria</taxon>
        <taxon>Bacillati</taxon>
        <taxon>Actinomycetota</taxon>
        <taxon>Actinomycetes</taxon>
        <taxon>Bifidobacteriales</taxon>
        <taxon>Bifidobacteriaceae</taxon>
        <taxon>Bifidobacterium</taxon>
    </lineage>
</organism>
<evidence type="ECO:0000313" key="2">
    <source>
        <dbReference type="Proteomes" id="UP000003882"/>
    </source>
</evidence>
<reference evidence="1 2" key="1">
    <citation type="submission" date="2008-10" db="EMBL/GenBank/DDBJ databases">
        <title>Draft genome sequence of Bifidobacterium catenulatum (DSM 16992).</title>
        <authorList>
            <person name="Sudarsanam P."/>
            <person name="Ley R."/>
            <person name="Guruge J."/>
            <person name="Turnbaugh P.J."/>
            <person name="Mahowald M."/>
            <person name="Liep D."/>
            <person name="Gordon J."/>
        </authorList>
    </citation>
    <scope>NUCLEOTIDE SEQUENCE [LARGE SCALE GENOMIC DNA]</scope>
    <source>
        <strain evidence="1 2">DSM 16992</strain>
    </source>
</reference>
<dbReference type="AlphaFoldDB" id="B6XXL7"/>
<protein>
    <submittedName>
        <fullName evidence="1">Uncharacterized protein</fullName>
    </submittedName>
</protein>
<name>B6XXL7_9BIFI</name>